<accession>A0A2H0W6L2</accession>
<gene>
    <name evidence="2" type="ORF">COT80_01785</name>
</gene>
<protein>
    <recommendedName>
        <fullName evidence="1">N-acetyltransferase domain-containing protein</fullName>
    </recommendedName>
</protein>
<reference evidence="3" key="1">
    <citation type="submission" date="2017-09" db="EMBL/GenBank/DDBJ databases">
        <title>Depth-based differentiation of microbial function through sediment-hosted aquifers and enrichment of novel symbionts in the deep terrestrial subsurface.</title>
        <authorList>
            <person name="Probst A.J."/>
            <person name="Ladd B."/>
            <person name="Jarett J.K."/>
            <person name="Geller-Mcgrath D.E."/>
            <person name="Sieber C.M.K."/>
            <person name="Emerson J.B."/>
            <person name="Anantharaman K."/>
            <person name="Thomas B.C."/>
            <person name="Malmstrom R."/>
            <person name="Stieglmeier M."/>
            <person name="Klingl A."/>
            <person name="Woyke T."/>
            <person name="Ryan C.M."/>
            <person name="Banfield J.F."/>
        </authorList>
    </citation>
    <scope>NUCLEOTIDE SEQUENCE [LARGE SCALE GENOMIC DNA]</scope>
</reference>
<evidence type="ECO:0000313" key="2">
    <source>
        <dbReference type="EMBL" id="PIS06280.1"/>
    </source>
</evidence>
<dbReference type="Gene3D" id="3.40.630.30">
    <property type="match status" value="1"/>
</dbReference>
<dbReference type="AlphaFoldDB" id="A0A2H0W6L2"/>
<dbReference type="GO" id="GO:0016747">
    <property type="term" value="F:acyltransferase activity, transferring groups other than amino-acyl groups"/>
    <property type="evidence" value="ECO:0007669"/>
    <property type="project" value="InterPro"/>
</dbReference>
<dbReference type="SUPFAM" id="SSF55729">
    <property type="entry name" value="Acyl-CoA N-acyltransferases (Nat)"/>
    <property type="match status" value="1"/>
</dbReference>
<sequence length="329" mass="38566">MTNPDSSKTLTIKKFLGNDPTVFLTAFNEIFIEENPDHIPMDKNFWNWKYHSSPDGFFIIIAKDDQEKIIGMMGVVIRPIKYYDQYLFAYNIGDLCVEKDFRHQGFIAQCLNMIPKNKNLIWGFPGEEFWDTYPKLLPGANNLSIKIFYKPTTDKQTIQKNTEVVEVTLAETEVDNLWHKKKAEITTGVVRNWQYIKWMVVDSPLPNKLFLIKRNSETIGYFVTRQEADLCLIVDILILNEYLDQDTMLAIENTCGQLNSKEIRTFITDIQLQNWLTANGFNFFKREEIVNNAFFALYDSNNKIKDISNVYLTWLDSDWYLYEEAKAKT</sequence>
<name>A0A2H0W6L2_9BACT</name>
<dbReference type="Proteomes" id="UP000229056">
    <property type="component" value="Unassembled WGS sequence"/>
</dbReference>
<dbReference type="InterPro" id="IPR000182">
    <property type="entry name" value="GNAT_dom"/>
</dbReference>
<comment type="caution">
    <text evidence="2">The sequence shown here is derived from an EMBL/GenBank/DDBJ whole genome shotgun (WGS) entry which is preliminary data.</text>
</comment>
<organism evidence="2 3">
    <name type="scientific">Candidatus Buchananbacteria bacterium CG10_big_fil_rev_8_21_14_0_10_33_19</name>
    <dbReference type="NCBI Taxonomy" id="1974525"/>
    <lineage>
        <taxon>Bacteria</taxon>
        <taxon>Candidatus Buchananiibacteriota</taxon>
    </lineage>
</organism>
<evidence type="ECO:0000259" key="1">
    <source>
        <dbReference type="Pfam" id="PF00583"/>
    </source>
</evidence>
<evidence type="ECO:0000313" key="3">
    <source>
        <dbReference type="Proteomes" id="UP000229056"/>
    </source>
</evidence>
<proteinExistence type="predicted"/>
<feature type="domain" description="N-acetyltransferase" evidence="1">
    <location>
        <begin position="33"/>
        <end position="112"/>
    </location>
</feature>
<dbReference type="InterPro" id="IPR016181">
    <property type="entry name" value="Acyl_CoA_acyltransferase"/>
</dbReference>
<dbReference type="EMBL" id="PEZY01000005">
    <property type="protein sequence ID" value="PIS06280.1"/>
    <property type="molecule type" value="Genomic_DNA"/>
</dbReference>
<dbReference type="Pfam" id="PF00583">
    <property type="entry name" value="Acetyltransf_1"/>
    <property type="match status" value="1"/>
</dbReference>